<evidence type="ECO:0000256" key="7">
    <source>
        <dbReference type="ARBA" id="ARBA00023136"/>
    </source>
</evidence>
<evidence type="ECO:0000256" key="1">
    <source>
        <dbReference type="ARBA" id="ARBA00004141"/>
    </source>
</evidence>
<accession>A0ABZ2CCM6</accession>
<dbReference type="PANTHER" id="PTHR34975">
    <property type="entry name" value="SPORE GERMINATION PROTEIN A2"/>
    <property type="match status" value="1"/>
</dbReference>
<feature type="transmembrane region" description="Helical" evidence="8">
    <location>
        <begin position="69"/>
        <end position="93"/>
    </location>
</feature>
<name>A0ABZ2CCM6_9BACI</name>
<feature type="transmembrane region" description="Helical" evidence="8">
    <location>
        <begin position="143"/>
        <end position="165"/>
    </location>
</feature>
<dbReference type="EMBL" id="CP137640">
    <property type="protein sequence ID" value="WVX80798.1"/>
    <property type="molecule type" value="Genomic_DNA"/>
</dbReference>
<evidence type="ECO:0000256" key="8">
    <source>
        <dbReference type="SAM" id="Phobius"/>
    </source>
</evidence>
<keyword evidence="10" id="KW-1185">Reference proteome</keyword>
<protein>
    <submittedName>
        <fullName evidence="9">GerAB/ArcD/ProY family transporter</fullName>
    </submittedName>
</protein>
<evidence type="ECO:0000313" key="9">
    <source>
        <dbReference type="EMBL" id="WVX80798.1"/>
    </source>
</evidence>
<dbReference type="NCBIfam" id="TIGR00912">
    <property type="entry name" value="2A0309"/>
    <property type="match status" value="1"/>
</dbReference>
<comment type="similarity">
    <text evidence="2">Belongs to the amino acid-polyamine-organocation (APC) superfamily. Spore germination protein (SGP) (TC 2.A.3.9) family.</text>
</comment>
<evidence type="ECO:0000256" key="6">
    <source>
        <dbReference type="ARBA" id="ARBA00022989"/>
    </source>
</evidence>
<feature type="transmembrane region" description="Helical" evidence="8">
    <location>
        <begin position="338"/>
        <end position="358"/>
    </location>
</feature>
<feature type="transmembrane region" description="Helical" evidence="8">
    <location>
        <begin position="269"/>
        <end position="294"/>
    </location>
</feature>
<dbReference type="InterPro" id="IPR004761">
    <property type="entry name" value="Spore_GerAB"/>
</dbReference>
<evidence type="ECO:0000256" key="2">
    <source>
        <dbReference type="ARBA" id="ARBA00007998"/>
    </source>
</evidence>
<evidence type="ECO:0000256" key="3">
    <source>
        <dbReference type="ARBA" id="ARBA00022448"/>
    </source>
</evidence>
<comment type="subcellular location">
    <subcellularLocation>
        <location evidence="1">Membrane</location>
        <topology evidence="1">Multi-pass membrane protein</topology>
    </subcellularLocation>
</comment>
<sequence>MENAKISRNQLFILIVLLELGSALLVPTAIEAKQDAWLAILIAMGGGLFLFSIYLYLFQQYPDIPLTEYLPVIFGKAAGRFLAFLYVLYFTYIASRLLRTFGEMLSTIAYRDTPIIITNLLFICVVMYAVRKGIEVLARAGELFFIFLYLLAISGFILIVVSGLIELNQLRPILEEGFMPVLKSAFTQTLYYPFGEVIVFAMILPYLNHPKQVKITSMLALGLSGINLAIVMVINISVIGVDLTVRSPYPLLSTIQSIQIAKFLERLDVYFMFAMIIGGFFKISLYLYAAAVGAANLFRIKESARLVFPLGFVILIMSLSIASNSVEHKREGVELVTVVLHLPFQVIIPLLLLIVIFLKKRYKNGAMAKGDKEHQG</sequence>
<feature type="transmembrane region" description="Helical" evidence="8">
    <location>
        <begin position="185"/>
        <end position="207"/>
    </location>
</feature>
<feature type="transmembrane region" description="Helical" evidence="8">
    <location>
        <begin position="36"/>
        <end position="57"/>
    </location>
</feature>
<reference evidence="9 10" key="1">
    <citation type="submission" date="2023-10" db="EMBL/GenBank/DDBJ databases">
        <title>Niallia locisalis sp.nov. isolated from a salt pond sample.</title>
        <authorList>
            <person name="Li X.-J."/>
            <person name="Dong L."/>
        </authorList>
    </citation>
    <scope>NUCLEOTIDE SEQUENCE [LARGE SCALE GENOMIC DNA]</scope>
    <source>
        <strain evidence="9 10">DSM 29761</strain>
    </source>
</reference>
<feature type="transmembrane region" description="Helical" evidence="8">
    <location>
        <begin position="12"/>
        <end position="30"/>
    </location>
</feature>
<keyword evidence="5 8" id="KW-0812">Transmembrane</keyword>
<evidence type="ECO:0000256" key="4">
    <source>
        <dbReference type="ARBA" id="ARBA00022544"/>
    </source>
</evidence>
<dbReference type="Proteomes" id="UP001357223">
    <property type="component" value="Chromosome"/>
</dbReference>
<feature type="transmembrane region" description="Helical" evidence="8">
    <location>
        <begin position="219"/>
        <end position="241"/>
    </location>
</feature>
<evidence type="ECO:0000313" key="10">
    <source>
        <dbReference type="Proteomes" id="UP001357223"/>
    </source>
</evidence>
<keyword evidence="6 8" id="KW-1133">Transmembrane helix</keyword>
<keyword evidence="4" id="KW-0309">Germination</keyword>
<evidence type="ECO:0000256" key="5">
    <source>
        <dbReference type="ARBA" id="ARBA00022692"/>
    </source>
</evidence>
<proteinExistence type="inferred from homology"/>
<organism evidence="9 10">
    <name type="scientific">Niallia oryzisoli</name>
    <dbReference type="NCBI Taxonomy" id="1737571"/>
    <lineage>
        <taxon>Bacteria</taxon>
        <taxon>Bacillati</taxon>
        <taxon>Bacillota</taxon>
        <taxon>Bacilli</taxon>
        <taxon>Bacillales</taxon>
        <taxon>Bacillaceae</taxon>
        <taxon>Niallia</taxon>
    </lineage>
</organism>
<dbReference type="PANTHER" id="PTHR34975:SF2">
    <property type="entry name" value="SPORE GERMINATION PROTEIN A2"/>
    <property type="match status" value="1"/>
</dbReference>
<feature type="transmembrane region" description="Helical" evidence="8">
    <location>
        <begin position="306"/>
        <end position="326"/>
    </location>
</feature>
<feature type="transmembrane region" description="Helical" evidence="8">
    <location>
        <begin position="113"/>
        <end position="131"/>
    </location>
</feature>
<gene>
    <name evidence="9" type="ORF">R4Z09_26865</name>
</gene>
<dbReference type="Pfam" id="PF03845">
    <property type="entry name" value="Spore_permease"/>
    <property type="match status" value="1"/>
</dbReference>
<dbReference type="RefSeq" id="WP_338449729.1">
    <property type="nucleotide sequence ID" value="NZ_CP137640.1"/>
</dbReference>
<keyword evidence="3" id="KW-0813">Transport</keyword>
<keyword evidence="7 8" id="KW-0472">Membrane</keyword>